<dbReference type="Proteomes" id="UP000316270">
    <property type="component" value="Chromosome 8"/>
</dbReference>
<dbReference type="AlphaFoldDB" id="A0A517LAS9"/>
<evidence type="ECO:0000313" key="2">
    <source>
        <dbReference type="Proteomes" id="UP000316270"/>
    </source>
</evidence>
<dbReference type="EMBL" id="CP042192">
    <property type="protein sequence ID" value="QDS72741.1"/>
    <property type="molecule type" value="Genomic_DNA"/>
</dbReference>
<keyword evidence="2" id="KW-1185">Reference proteome</keyword>
<protein>
    <submittedName>
        <fullName evidence="1">Uncharacterized protein</fullName>
    </submittedName>
</protein>
<proteinExistence type="predicted"/>
<reference evidence="1 2" key="1">
    <citation type="submission" date="2019-07" db="EMBL/GenBank/DDBJ databases">
        <title>Finished genome of Venturia effusa.</title>
        <authorList>
            <person name="Young C.A."/>
            <person name="Cox M.P."/>
            <person name="Ganley A.R.D."/>
            <person name="David W.J."/>
        </authorList>
    </citation>
    <scope>NUCLEOTIDE SEQUENCE [LARGE SCALE GENOMIC DNA]</scope>
    <source>
        <strain evidence="2">albino</strain>
    </source>
</reference>
<gene>
    <name evidence="1" type="ORF">FKW77_003953</name>
</gene>
<sequence length="203" mass="22148">MALYLCGIASLHGSSKEHWMAKLNTAGLCWVLLHQGTELTLALNPQKQSTKQAHVHVAAPMIFSTLRGREGGSAKQNAASRADPPRSTAEVWARARASAKNSHISRTSEAVQCVTVLPKILTASLATEHAIGRRAGIAETGTIRPFRAIVLINCGKQSYCGVEIHAYDHDDINKDSGSDETRDGLMWLWYKSTRCRELAPLFA</sequence>
<name>A0A517LAS9_9PEZI</name>
<organism evidence="1 2">
    <name type="scientific">Venturia effusa</name>
    <dbReference type="NCBI Taxonomy" id="50376"/>
    <lineage>
        <taxon>Eukaryota</taxon>
        <taxon>Fungi</taxon>
        <taxon>Dikarya</taxon>
        <taxon>Ascomycota</taxon>
        <taxon>Pezizomycotina</taxon>
        <taxon>Dothideomycetes</taxon>
        <taxon>Pleosporomycetidae</taxon>
        <taxon>Venturiales</taxon>
        <taxon>Venturiaceae</taxon>
        <taxon>Venturia</taxon>
    </lineage>
</organism>
<evidence type="ECO:0000313" key="1">
    <source>
        <dbReference type="EMBL" id="QDS72741.1"/>
    </source>
</evidence>
<accession>A0A517LAS9</accession>